<organism evidence="1">
    <name type="scientific">Noccaea caerulescens</name>
    <name type="common">Alpine penny-cress</name>
    <name type="synonym">Thlaspi caerulescens</name>
    <dbReference type="NCBI Taxonomy" id="107243"/>
    <lineage>
        <taxon>Eukaryota</taxon>
        <taxon>Viridiplantae</taxon>
        <taxon>Streptophyta</taxon>
        <taxon>Embryophyta</taxon>
        <taxon>Tracheophyta</taxon>
        <taxon>Spermatophyta</taxon>
        <taxon>Magnoliopsida</taxon>
        <taxon>eudicotyledons</taxon>
        <taxon>Gunneridae</taxon>
        <taxon>Pentapetalae</taxon>
        <taxon>rosids</taxon>
        <taxon>malvids</taxon>
        <taxon>Brassicales</taxon>
        <taxon>Brassicaceae</taxon>
        <taxon>Coluteocarpeae</taxon>
        <taxon>Noccaea</taxon>
    </lineage>
</organism>
<evidence type="ECO:0000313" key="2">
    <source>
        <dbReference type="EMBL" id="JAU66919.1"/>
    </source>
</evidence>
<reference evidence="1" key="1">
    <citation type="submission" date="2016-07" db="EMBL/GenBank/DDBJ databases">
        <title>De novo transcriptome assembly of four accessions of the metal hyperaccumulator plant Noccaea caerulescens.</title>
        <authorList>
            <person name="Blande D."/>
            <person name="Halimaa P."/>
            <person name="Tervahauta A.I."/>
            <person name="Aarts M.G."/>
            <person name="Karenlampi S.O."/>
        </authorList>
    </citation>
    <scope>NUCLEOTIDE SEQUENCE</scope>
</reference>
<sequence>MNSENRIRRGKLGRQNRARTERFHNSFCSLYYFFSYSICLDNCFLRSSNDDVVDWDEYELDEEPDESHHRKSNRRTHSNFGEFLAIGFVTALDETDTALSEISEWIDCGINGIHGFLDRIGIVVLGLKRGFYLTF</sequence>
<evidence type="ECO:0000313" key="1">
    <source>
        <dbReference type="EMBL" id="JAU43341.1"/>
    </source>
</evidence>
<dbReference type="EMBL" id="GEVL01010422">
    <property type="protein sequence ID" value="JAU66919.1"/>
    <property type="molecule type" value="Transcribed_RNA"/>
</dbReference>
<dbReference type="AlphaFoldDB" id="A0A1J3FKY5"/>
<name>A0A1J3FKY5_NOCCA</name>
<protein>
    <submittedName>
        <fullName evidence="1">Uncharacterized protein</fullName>
    </submittedName>
</protein>
<proteinExistence type="predicted"/>
<accession>A0A1J3FKY5</accession>
<dbReference type="EMBL" id="GEVK01009491">
    <property type="protein sequence ID" value="JAU43341.1"/>
    <property type="molecule type" value="Transcribed_RNA"/>
</dbReference>
<gene>
    <name evidence="1" type="ORF">LC_TR7056_c0_g1_i1_g.23753</name>
    <name evidence="2" type="ORF">LE_TR8101_c0_g1_i1_g.27839</name>
</gene>